<sequence>MNILFKNLLRDIKKSKGQFISILIIVVLGVMFYTSINAMFRNLSSSSERYYKEYRLADIWVDLYKAPLNIEEKVRKLPNIKNVTGRIIQDYSINISEENATLRFVTLPDVKKDIVNDIVLKSGRYFSQEESNQCLLQEEFFKAHNLNIGDYIYPVINGNKVKIKVIGTVTSPEFVYTLRDASELMPDSKKFGIIYIKQSLGEALLGYKGYVNSLSISLSKDSDIETVKEDIEKSLKDFGVKSVIDRKQHLSTMMLNEEIEKLQAMGSSFPIIFFIVAAVIIYIMMGRMVENQRVQIGVLKALGFTDIQVLLYYICYSAIIAVVGSVIGSILGTYMGIGFTKLINQYFHLPLANAKIYLGLVIPSSIATLFFCLLAGYNSCKKAFKIMPSEAMREKSPEIGKKIVIEKIKILWENIGYLWKIILRNLLRYKRRALLTSLGIIFSSAILLISLGMKDSIDFMINQQYSNIQNYDIKVNFSKLINTDELNKIKNIPHIKYMEPIFQTGIELSNGWKSKNVLFTALIKEPEIYKVQDKSGKPVTIPERGLLIPERMADIIGARQGESVYIKFFFPGKEKKEVIIKGTVVQYVGSSTYSFMDNLNVLLGEGRIANSAVLRLDNKVFEEEVKGKLKDMPAVSFVESKADSENSLMKNMAAMKSSIAVLIILSASLLIAVVYNIATINIFERQRELATLKVLGFKNKEIKKLVFNENYIITILGIVIGLPLGRWLGGYIMEASSTDSYSIPYIVNLKTYVITVILTLLFTTFTNFVLMKKVKSIDMIEVLKNRE</sequence>
<dbReference type="InterPro" id="IPR038766">
    <property type="entry name" value="Membrane_comp_ABC_pdt"/>
</dbReference>
<dbReference type="InterPro" id="IPR025857">
    <property type="entry name" value="MacB_PCD"/>
</dbReference>
<evidence type="ECO:0000313" key="9">
    <source>
        <dbReference type="EMBL" id="MDW8800496.1"/>
    </source>
</evidence>
<reference evidence="9 10" key="1">
    <citation type="submission" date="2023-04" db="EMBL/GenBank/DDBJ databases">
        <title>Clostridium tannerae sp. nov., isolated from the fecal material of an alpaca.</title>
        <authorList>
            <person name="Miller S."/>
            <person name="Hendry M."/>
            <person name="King J."/>
            <person name="Sankaranarayanan K."/>
            <person name="Lawson P.A."/>
        </authorList>
    </citation>
    <scope>NUCLEOTIDE SEQUENCE [LARGE SCALE GENOMIC DNA]</scope>
    <source>
        <strain evidence="9 10">A1-XYC3</strain>
    </source>
</reference>
<feature type="transmembrane region" description="Helical" evidence="6">
    <location>
        <begin position="659"/>
        <end position="683"/>
    </location>
</feature>
<accession>A0ABU4JRB0</accession>
<feature type="transmembrane region" description="Helical" evidence="6">
    <location>
        <begin position="749"/>
        <end position="770"/>
    </location>
</feature>
<keyword evidence="4 6" id="KW-1133">Transmembrane helix</keyword>
<name>A0ABU4JRB0_9CLOT</name>
<evidence type="ECO:0000256" key="6">
    <source>
        <dbReference type="SAM" id="Phobius"/>
    </source>
</evidence>
<feature type="transmembrane region" description="Helical" evidence="6">
    <location>
        <begin position="310"/>
        <end position="336"/>
    </location>
</feature>
<keyword evidence="10" id="KW-1185">Reference proteome</keyword>
<evidence type="ECO:0000256" key="1">
    <source>
        <dbReference type="ARBA" id="ARBA00004651"/>
    </source>
</evidence>
<dbReference type="InterPro" id="IPR003838">
    <property type="entry name" value="ABC3_permease_C"/>
</dbReference>
<comment type="caution">
    <text evidence="9">The sequence shown here is derived from an EMBL/GenBank/DDBJ whole genome shotgun (WGS) entry which is preliminary data.</text>
</comment>
<proteinExistence type="predicted"/>
<protein>
    <submittedName>
        <fullName evidence="9">FtsX-like permease family protein</fullName>
    </submittedName>
</protein>
<feature type="transmembrane region" description="Helical" evidence="6">
    <location>
        <begin position="356"/>
        <end position="377"/>
    </location>
</feature>
<evidence type="ECO:0000256" key="3">
    <source>
        <dbReference type="ARBA" id="ARBA00022692"/>
    </source>
</evidence>
<organism evidence="9 10">
    <name type="scientific">Clostridium tanneri</name>
    <dbReference type="NCBI Taxonomy" id="3037988"/>
    <lineage>
        <taxon>Bacteria</taxon>
        <taxon>Bacillati</taxon>
        <taxon>Bacillota</taxon>
        <taxon>Clostridia</taxon>
        <taxon>Eubacteriales</taxon>
        <taxon>Clostridiaceae</taxon>
        <taxon>Clostridium</taxon>
    </lineage>
</organism>
<feature type="domain" description="ABC3 transporter permease C-terminal" evidence="7">
    <location>
        <begin position="661"/>
        <end position="777"/>
    </location>
</feature>
<feature type="transmembrane region" description="Helical" evidence="6">
    <location>
        <begin position="20"/>
        <end position="40"/>
    </location>
</feature>
<feature type="transmembrane region" description="Helical" evidence="6">
    <location>
        <begin position="710"/>
        <end position="729"/>
    </location>
</feature>
<evidence type="ECO:0000256" key="5">
    <source>
        <dbReference type="ARBA" id="ARBA00023136"/>
    </source>
</evidence>
<evidence type="ECO:0000259" key="7">
    <source>
        <dbReference type="Pfam" id="PF02687"/>
    </source>
</evidence>
<evidence type="ECO:0000256" key="2">
    <source>
        <dbReference type="ARBA" id="ARBA00022475"/>
    </source>
</evidence>
<comment type="subcellular location">
    <subcellularLocation>
        <location evidence="1">Cell membrane</location>
        <topology evidence="1">Multi-pass membrane protein</topology>
    </subcellularLocation>
</comment>
<dbReference type="PANTHER" id="PTHR30287">
    <property type="entry name" value="MEMBRANE COMPONENT OF PREDICTED ABC SUPERFAMILY METABOLITE UPTAKE TRANSPORTER"/>
    <property type="match status" value="1"/>
</dbReference>
<dbReference type="Proteomes" id="UP001281656">
    <property type="component" value="Unassembled WGS sequence"/>
</dbReference>
<dbReference type="RefSeq" id="WP_318796996.1">
    <property type="nucleotide sequence ID" value="NZ_JARUJP010000004.1"/>
</dbReference>
<gene>
    <name evidence="9" type="ORF">P8V03_04930</name>
</gene>
<keyword evidence="5 6" id="KW-0472">Membrane</keyword>
<dbReference type="Pfam" id="PF02687">
    <property type="entry name" value="FtsX"/>
    <property type="match status" value="2"/>
</dbReference>
<evidence type="ECO:0000313" key="10">
    <source>
        <dbReference type="Proteomes" id="UP001281656"/>
    </source>
</evidence>
<evidence type="ECO:0000256" key="4">
    <source>
        <dbReference type="ARBA" id="ARBA00022989"/>
    </source>
</evidence>
<evidence type="ECO:0000259" key="8">
    <source>
        <dbReference type="Pfam" id="PF12704"/>
    </source>
</evidence>
<keyword evidence="2" id="KW-1003">Cell membrane</keyword>
<feature type="domain" description="ABC3 transporter permease C-terminal" evidence="7">
    <location>
        <begin position="268"/>
        <end position="386"/>
    </location>
</feature>
<feature type="domain" description="MacB-like periplasmic core" evidence="8">
    <location>
        <begin position="23"/>
        <end position="233"/>
    </location>
</feature>
<feature type="transmembrane region" description="Helical" evidence="6">
    <location>
        <begin position="433"/>
        <end position="453"/>
    </location>
</feature>
<feature type="transmembrane region" description="Helical" evidence="6">
    <location>
        <begin position="269"/>
        <end position="289"/>
    </location>
</feature>
<dbReference type="EMBL" id="JARUJP010000004">
    <property type="protein sequence ID" value="MDW8800496.1"/>
    <property type="molecule type" value="Genomic_DNA"/>
</dbReference>
<dbReference type="Pfam" id="PF12704">
    <property type="entry name" value="MacB_PCD"/>
    <property type="match status" value="1"/>
</dbReference>
<keyword evidence="3 6" id="KW-0812">Transmembrane</keyword>
<dbReference type="PANTHER" id="PTHR30287:SF1">
    <property type="entry name" value="INNER MEMBRANE PROTEIN"/>
    <property type="match status" value="1"/>
</dbReference>